<comment type="similarity">
    <text evidence="1">Belongs to the carbohydrate kinase PfkB family.</text>
</comment>
<dbReference type="InterPro" id="IPR002173">
    <property type="entry name" value="Carboh/pur_kinase_PfkB_CS"/>
</dbReference>
<evidence type="ECO:0000256" key="3">
    <source>
        <dbReference type="ARBA" id="ARBA00022741"/>
    </source>
</evidence>
<dbReference type="AlphaFoldDB" id="A0A1W2FK87"/>
<evidence type="ECO:0000313" key="9">
    <source>
        <dbReference type="Proteomes" id="UP000192674"/>
    </source>
</evidence>
<keyword evidence="3" id="KW-0547">Nucleotide-binding</keyword>
<evidence type="ECO:0000256" key="4">
    <source>
        <dbReference type="ARBA" id="ARBA00022777"/>
    </source>
</evidence>
<evidence type="ECO:0000259" key="7">
    <source>
        <dbReference type="Pfam" id="PF00294"/>
    </source>
</evidence>
<dbReference type="PANTHER" id="PTHR46566">
    <property type="entry name" value="1-PHOSPHOFRUCTOKINASE-RELATED"/>
    <property type="match status" value="1"/>
</dbReference>
<keyword evidence="2 6" id="KW-0808">Transferase</keyword>
<dbReference type="PANTHER" id="PTHR46566:SF2">
    <property type="entry name" value="ATP-DEPENDENT 6-PHOSPHOFRUCTOKINASE ISOZYME 2"/>
    <property type="match status" value="1"/>
</dbReference>
<dbReference type="InterPro" id="IPR011611">
    <property type="entry name" value="PfkB_dom"/>
</dbReference>
<name>A0A1W2FK87_KIBAR</name>
<proteinExistence type="inferred from homology"/>
<dbReference type="GO" id="GO:0016301">
    <property type="term" value="F:kinase activity"/>
    <property type="evidence" value="ECO:0007669"/>
    <property type="project" value="UniProtKB-KW"/>
</dbReference>
<keyword evidence="9" id="KW-1185">Reference proteome</keyword>
<keyword evidence="4 8" id="KW-0418">Kinase</keyword>
<dbReference type="InterPro" id="IPR029056">
    <property type="entry name" value="Ribokinase-like"/>
</dbReference>
<evidence type="ECO:0000256" key="5">
    <source>
        <dbReference type="ARBA" id="ARBA00022840"/>
    </source>
</evidence>
<dbReference type="PIRSF" id="PIRSF000535">
    <property type="entry name" value="1PFK/6PFK/LacC"/>
    <property type="match status" value="1"/>
</dbReference>
<dbReference type="Proteomes" id="UP000192674">
    <property type="component" value="Unassembled WGS sequence"/>
</dbReference>
<keyword evidence="5" id="KW-0067">ATP-binding</keyword>
<dbReference type="PROSITE" id="PS00584">
    <property type="entry name" value="PFKB_KINASES_2"/>
    <property type="match status" value="1"/>
</dbReference>
<protein>
    <submittedName>
        <fullName evidence="8">1-phosphofructokinase</fullName>
    </submittedName>
</protein>
<dbReference type="GO" id="GO:0005524">
    <property type="term" value="F:ATP binding"/>
    <property type="evidence" value="ECO:0007669"/>
    <property type="project" value="UniProtKB-KW"/>
</dbReference>
<sequence length="311" mass="32540">MTVFAPSPQLTVTVEETDGTPDLHLHPGGQGIWQARMISALGTPVVLCCTFGGETGSVLRHLVGGHDIEVLERPVAARNGAYVHDRRDGARSEIAEMPPDALTRHELDDLYEMTVVTALESGIAVLSGASGEQNEQVVPASVYERLSKDLSGNNCQVVVDLAGPRLTAALKGGPAVVKVSHEELVADERANSDSVDDLLKAARQIADSGTRLVVISRAAEPALVLMDNEAFTVDAPSLEPVDSRGGGDSMTAAIAAGLAQEMDIMDALRLGAAAGAINVTRHGLGTGSNEAIRKLAAQVSVDRVNGEKEDE</sequence>
<dbReference type="Pfam" id="PF00294">
    <property type="entry name" value="PfkB"/>
    <property type="match status" value="1"/>
</dbReference>
<dbReference type="GO" id="GO:0016773">
    <property type="term" value="F:phosphotransferase activity, alcohol group as acceptor"/>
    <property type="evidence" value="ECO:0007669"/>
    <property type="project" value="InterPro"/>
</dbReference>
<gene>
    <name evidence="8" type="ORF">SAMN05661093_07391</name>
</gene>
<accession>A0A1W2FK87</accession>
<dbReference type="SUPFAM" id="SSF53613">
    <property type="entry name" value="Ribokinase-like"/>
    <property type="match status" value="1"/>
</dbReference>
<reference evidence="8 9" key="1">
    <citation type="submission" date="2017-04" db="EMBL/GenBank/DDBJ databases">
        <authorList>
            <person name="Afonso C.L."/>
            <person name="Miller P.J."/>
            <person name="Scott M.A."/>
            <person name="Spackman E."/>
            <person name="Goraichik I."/>
            <person name="Dimitrov K.M."/>
            <person name="Suarez D.L."/>
            <person name="Swayne D.E."/>
        </authorList>
    </citation>
    <scope>NUCLEOTIDE SEQUENCE [LARGE SCALE GENOMIC DNA]</scope>
    <source>
        <strain evidence="8 9">DSM 43828</strain>
    </source>
</reference>
<evidence type="ECO:0000256" key="2">
    <source>
        <dbReference type="ARBA" id="ARBA00022679"/>
    </source>
</evidence>
<evidence type="ECO:0000256" key="6">
    <source>
        <dbReference type="PIRNR" id="PIRNR000535"/>
    </source>
</evidence>
<dbReference type="OrthoDB" id="3206700at2"/>
<dbReference type="GO" id="GO:0005975">
    <property type="term" value="P:carbohydrate metabolic process"/>
    <property type="evidence" value="ECO:0007669"/>
    <property type="project" value="InterPro"/>
</dbReference>
<dbReference type="InterPro" id="IPR017583">
    <property type="entry name" value="Tagatose/fructose_Pkinase"/>
</dbReference>
<organism evidence="8 9">
    <name type="scientific">Kibdelosporangium aridum</name>
    <dbReference type="NCBI Taxonomy" id="2030"/>
    <lineage>
        <taxon>Bacteria</taxon>
        <taxon>Bacillati</taxon>
        <taxon>Actinomycetota</taxon>
        <taxon>Actinomycetes</taxon>
        <taxon>Pseudonocardiales</taxon>
        <taxon>Pseudonocardiaceae</taxon>
        <taxon>Kibdelosporangium</taxon>
    </lineage>
</organism>
<evidence type="ECO:0000256" key="1">
    <source>
        <dbReference type="ARBA" id="ARBA00010688"/>
    </source>
</evidence>
<dbReference type="Gene3D" id="3.40.1190.20">
    <property type="match status" value="1"/>
</dbReference>
<evidence type="ECO:0000313" key="8">
    <source>
        <dbReference type="EMBL" id="SMD22387.1"/>
    </source>
</evidence>
<dbReference type="EMBL" id="FWXV01000008">
    <property type="protein sequence ID" value="SMD22387.1"/>
    <property type="molecule type" value="Genomic_DNA"/>
</dbReference>
<feature type="domain" description="Carbohydrate kinase PfkB" evidence="7">
    <location>
        <begin position="19"/>
        <end position="287"/>
    </location>
</feature>